<feature type="domain" description="UvrD-like helicase ATP-binding" evidence="7">
    <location>
        <begin position="4"/>
        <end position="190"/>
    </location>
</feature>
<proteinExistence type="predicted"/>
<dbReference type="InterPro" id="IPR027417">
    <property type="entry name" value="P-loop_NTPase"/>
</dbReference>
<keyword evidence="2" id="KW-0378">Hydrolase</keyword>
<keyword evidence="3" id="KW-0347">Helicase</keyword>
<dbReference type="GO" id="GO:0000725">
    <property type="term" value="P:recombinational repair"/>
    <property type="evidence" value="ECO:0007669"/>
    <property type="project" value="TreeGrafter"/>
</dbReference>
<dbReference type="CDD" id="cd17932">
    <property type="entry name" value="DEXQc_UvrD"/>
    <property type="match status" value="1"/>
</dbReference>
<evidence type="ECO:0000256" key="1">
    <source>
        <dbReference type="ARBA" id="ARBA00022741"/>
    </source>
</evidence>
<protein>
    <recommendedName>
        <fullName evidence="7">UvrD-like helicase ATP-binding domain-containing protein</fullName>
    </recommendedName>
</protein>
<dbReference type="GO" id="GO:0005829">
    <property type="term" value="C:cytosol"/>
    <property type="evidence" value="ECO:0007669"/>
    <property type="project" value="TreeGrafter"/>
</dbReference>
<keyword evidence="6" id="KW-0413">Isomerase</keyword>
<dbReference type="GO" id="GO:0003677">
    <property type="term" value="F:DNA binding"/>
    <property type="evidence" value="ECO:0007669"/>
    <property type="project" value="UniProtKB-KW"/>
</dbReference>
<evidence type="ECO:0000256" key="2">
    <source>
        <dbReference type="ARBA" id="ARBA00022801"/>
    </source>
</evidence>
<keyword evidence="4" id="KW-0067">ATP-binding</keyword>
<evidence type="ECO:0000259" key="7">
    <source>
        <dbReference type="PROSITE" id="PS51198"/>
    </source>
</evidence>
<evidence type="ECO:0000256" key="4">
    <source>
        <dbReference type="ARBA" id="ARBA00022840"/>
    </source>
</evidence>
<dbReference type="GO" id="GO:0043138">
    <property type="term" value="F:3'-5' DNA helicase activity"/>
    <property type="evidence" value="ECO:0007669"/>
    <property type="project" value="TreeGrafter"/>
</dbReference>
<dbReference type="InterPro" id="IPR014016">
    <property type="entry name" value="UvrD-like_ATP-bd"/>
</dbReference>
<keyword evidence="5" id="KW-0238">DNA-binding</keyword>
<dbReference type="Pfam" id="PF00580">
    <property type="entry name" value="UvrD-helicase"/>
    <property type="match status" value="1"/>
</dbReference>
<organism evidence="8">
    <name type="scientific">marine metagenome</name>
    <dbReference type="NCBI Taxonomy" id="408172"/>
    <lineage>
        <taxon>unclassified sequences</taxon>
        <taxon>metagenomes</taxon>
        <taxon>ecological metagenomes</taxon>
    </lineage>
</organism>
<evidence type="ECO:0000256" key="5">
    <source>
        <dbReference type="ARBA" id="ARBA00023125"/>
    </source>
</evidence>
<evidence type="ECO:0000256" key="6">
    <source>
        <dbReference type="ARBA" id="ARBA00023235"/>
    </source>
</evidence>
<dbReference type="AlphaFoldDB" id="A0A383CC30"/>
<sequence>MNLDDLNPQQRKAVELIGGPILIFAGAGSGKTRVLTNKIAYLVQEVGLSEENILAVTFTNKAADEMKHRVQQILNMDVSSMSVGTFHSISARILRKEIQLLGYLNDFVIYDQDDSRALVKKMISDLELDEKTFVPKSVQSQISNAKNKMISPEFMSSTVEGFMDEKISDIYTEYQKALKQNNALDFDDLL</sequence>
<dbReference type="GO" id="GO:0033202">
    <property type="term" value="C:DNA helicase complex"/>
    <property type="evidence" value="ECO:0007669"/>
    <property type="project" value="TreeGrafter"/>
</dbReference>
<dbReference type="Gene3D" id="3.40.50.300">
    <property type="entry name" value="P-loop containing nucleotide triphosphate hydrolases"/>
    <property type="match status" value="1"/>
</dbReference>
<dbReference type="InterPro" id="IPR000212">
    <property type="entry name" value="DNA_helicase_UvrD/REP"/>
</dbReference>
<keyword evidence="1" id="KW-0547">Nucleotide-binding</keyword>
<evidence type="ECO:0000256" key="3">
    <source>
        <dbReference type="ARBA" id="ARBA00022806"/>
    </source>
</evidence>
<name>A0A383CC30_9ZZZZ</name>
<accession>A0A383CC30</accession>
<dbReference type="GO" id="GO:0016787">
    <property type="term" value="F:hydrolase activity"/>
    <property type="evidence" value="ECO:0007669"/>
    <property type="project" value="UniProtKB-KW"/>
</dbReference>
<dbReference type="PROSITE" id="PS51198">
    <property type="entry name" value="UVRD_HELICASE_ATP_BIND"/>
    <property type="match status" value="1"/>
</dbReference>
<reference evidence="8" key="1">
    <citation type="submission" date="2018-05" db="EMBL/GenBank/DDBJ databases">
        <authorList>
            <person name="Lanie J.A."/>
            <person name="Ng W.-L."/>
            <person name="Kazmierczak K.M."/>
            <person name="Andrzejewski T.M."/>
            <person name="Davidsen T.M."/>
            <person name="Wayne K.J."/>
            <person name="Tettelin H."/>
            <person name="Glass J.I."/>
            <person name="Rusch D."/>
            <person name="Podicherti R."/>
            <person name="Tsui H.-C.T."/>
            <person name="Winkler M.E."/>
        </authorList>
    </citation>
    <scope>NUCLEOTIDE SEQUENCE</scope>
</reference>
<gene>
    <name evidence="8" type="ORF">METZ01_LOCUS482800</name>
</gene>
<dbReference type="PANTHER" id="PTHR11070:SF2">
    <property type="entry name" value="ATP-DEPENDENT DNA HELICASE SRS2"/>
    <property type="match status" value="1"/>
</dbReference>
<dbReference type="GO" id="GO:0005524">
    <property type="term" value="F:ATP binding"/>
    <property type="evidence" value="ECO:0007669"/>
    <property type="project" value="UniProtKB-KW"/>
</dbReference>
<dbReference type="EMBL" id="UINC01207727">
    <property type="protein sequence ID" value="SVE29946.1"/>
    <property type="molecule type" value="Genomic_DNA"/>
</dbReference>
<evidence type="ECO:0000313" key="8">
    <source>
        <dbReference type="EMBL" id="SVE29946.1"/>
    </source>
</evidence>
<dbReference type="FunFam" id="1.10.10.160:FF:000001">
    <property type="entry name" value="ATP-dependent DNA helicase"/>
    <property type="match status" value="1"/>
</dbReference>
<dbReference type="SUPFAM" id="SSF52540">
    <property type="entry name" value="P-loop containing nucleoside triphosphate hydrolases"/>
    <property type="match status" value="1"/>
</dbReference>
<dbReference type="PANTHER" id="PTHR11070">
    <property type="entry name" value="UVRD / RECB / PCRA DNA HELICASE FAMILY MEMBER"/>
    <property type="match status" value="1"/>
</dbReference>
<feature type="non-terminal residue" evidence="8">
    <location>
        <position position="190"/>
    </location>
</feature>